<comment type="caution">
    <text evidence="1">The sequence shown here is derived from an EMBL/GenBank/DDBJ whole genome shotgun (WGS) entry which is preliminary data.</text>
</comment>
<dbReference type="Proteomes" id="UP000053937">
    <property type="component" value="Unassembled WGS sequence"/>
</dbReference>
<gene>
    <name evidence="1" type="ORF">ASB62_08335</name>
</gene>
<keyword evidence="2" id="KW-1185">Reference proteome</keyword>
<dbReference type="OrthoDB" id="595265at2"/>
<dbReference type="EMBL" id="LMBR01000213">
    <property type="protein sequence ID" value="KUL21009.1"/>
    <property type="molecule type" value="Genomic_DNA"/>
</dbReference>
<name>A0A117MJL2_CHLLI</name>
<reference evidence="1 2" key="1">
    <citation type="submission" date="2015-10" db="EMBL/GenBank/DDBJ databases">
        <title>Draft Genome Sequence of Chlorobium limicola strain Frasassi Growing under Artificial Lighting in the Frasassi Cave System.</title>
        <authorList>
            <person name="Mansor M."/>
            <person name="Macalady J."/>
        </authorList>
    </citation>
    <scope>NUCLEOTIDE SEQUENCE [LARGE SCALE GENOMIC DNA]</scope>
    <source>
        <strain evidence="1 2">Frasassi</strain>
    </source>
</reference>
<proteinExistence type="predicted"/>
<protein>
    <recommendedName>
        <fullName evidence="3">DUF4404 domain-containing protein</fullName>
    </recommendedName>
</protein>
<dbReference type="InterPro" id="IPR025516">
    <property type="entry name" value="DUF4404"/>
</dbReference>
<accession>A0A117MJL2</accession>
<evidence type="ECO:0000313" key="1">
    <source>
        <dbReference type="EMBL" id="KUL21009.1"/>
    </source>
</evidence>
<dbReference type="AlphaFoldDB" id="A0A117MJL2"/>
<organism evidence="1 2">
    <name type="scientific">Chlorobium limicola</name>
    <dbReference type="NCBI Taxonomy" id="1092"/>
    <lineage>
        <taxon>Bacteria</taxon>
        <taxon>Pseudomonadati</taxon>
        <taxon>Chlorobiota</taxon>
        <taxon>Chlorobiia</taxon>
        <taxon>Chlorobiales</taxon>
        <taxon>Chlorobiaceae</taxon>
        <taxon>Chlorobium/Pelodictyon group</taxon>
        <taxon>Chlorobium</taxon>
    </lineage>
</organism>
<evidence type="ECO:0000313" key="2">
    <source>
        <dbReference type="Proteomes" id="UP000053937"/>
    </source>
</evidence>
<sequence length="90" mass="10120">MEKQQLNDMLNNLHKELEQVDSVDETTISVLSALREDIQHLLSEKSAGTSEEQEPISERLGEAINHFEADHPKLSMAIQHLLDSLAKMGL</sequence>
<dbReference type="Pfam" id="PF14357">
    <property type="entry name" value="DUF4404"/>
    <property type="match status" value="1"/>
</dbReference>
<dbReference type="RefSeq" id="WP_059139440.1">
    <property type="nucleotide sequence ID" value="NZ_LMBR01000213.1"/>
</dbReference>
<evidence type="ECO:0008006" key="3">
    <source>
        <dbReference type="Google" id="ProtNLM"/>
    </source>
</evidence>